<dbReference type="InterPro" id="IPR021047">
    <property type="entry name" value="Mannosyltransferase_CMT1"/>
</dbReference>
<evidence type="ECO:0000313" key="2">
    <source>
        <dbReference type="Proteomes" id="UP000326565"/>
    </source>
</evidence>
<keyword evidence="2" id="KW-1185">Reference proteome</keyword>
<keyword evidence="1" id="KW-0808">Transferase</keyword>
<dbReference type="Pfam" id="PF11735">
    <property type="entry name" value="CAP59_mtransfer"/>
    <property type="match status" value="1"/>
</dbReference>
<dbReference type="PANTHER" id="PTHR34144:SF7">
    <property type="entry name" value="EXPORT PROTEIN (CAP59), PUTATIVE (AFU_ORTHOLOGUE AFUA_7G05020)-RELATED"/>
    <property type="match status" value="1"/>
</dbReference>
<dbReference type="AlphaFoldDB" id="A0A5N5WS50"/>
<protein>
    <submittedName>
        <fullName evidence="1">Cryptococcal mannosyltransferase 1-domain-containing protein</fullName>
    </submittedName>
</protein>
<gene>
    <name evidence="1" type="ORF">BDV29DRAFT_197968</name>
</gene>
<reference evidence="1 2" key="1">
    <citation type="submission" date="2019-04" db="EMBL/GenBank/DDBJ databases">
        <title>Friends and foes A comparative genomics study of 23 Aspergillus species from section Flavi.</title>
        <authorList>
            <consortium name="DOE Joint Genome Institute"/>
            <person name="Kjaerbolling I."/>
            <person name="Vesth T."/>
            <person name="Frisvad J.C."/>
            <person name="Nybo J.L."/>
            <person name="Theobald S."/>
            <person name="Kildgaard S."/>
            <person name="Isbrandt T."/>
            <person name="Kuo A."/>
            <person name="Sato A."/>
            <person name="Lyhne E.K."/>
            <person name="Kogle M.E."/>
            <person name="Wiebenga A."/>
            <person name="Kun R.S."/>
            <person name="Lubbers R.J."/>
            <person name="Makela M.R."/>
            <person name="Barry K."/>
            <person name="Chovatia M."/>
            <person name="Clum A."/>
            <person name="Daum C."/>
            <person name="Haridas S."/>
            <person name="He G."/>
            <person name="LaButti K."/>
            <person name="Lipzen A."/>
            <person name="Mondo S."/>
            <person name="Riley R."/>
            <person name="Salamov A."/>
            <person name="Simmons B.A."/>
            <person name="Magnuson J.K."/>
            <person name="Henrissat B."/>
            <person name="Mortensen U.H."/>
            <person name="Larsen T.O."/>
            <person name="Devries R.P."/>
            <person name="Grigoriev I.V."/>
            <person name="Machida M."/>
            <person name="Baker S.E."/>
            <person name="Andersen M.R."/>
        </authorList>
    </citation>
    <scope>NUCLEOTIDE SEQUENCE [LARGE SCALE GENOMIC DNA]</scope>
    <source>
        <strain evidence="1 2">CBS 151.66</strain>
    </source>
</reference>
<organism evidence="1 2">
    <name type="scientific">Aspergillus leporis</name>
    <dbReference type="NCBI Taxonomy" id="41062"/>
    <lineage>
        <taxon>Eukaryota</taxon>
        <taxon>Fungi</taxon>
        <taxon>Dikarya</taxon>
        <taxon>Ascomycota</taxon>
        <taxon>Pezizomycotina</taxon>
        <taxon>Eurotiomycetes</taxon>
        <taxon>Eurotiomycetidae</taxon>
        <taxon>Eurotiales</taxon>
        <taxon>Aspergillaceae</taxon>
        <taxon>Aspergillus</taxon>
        <taxon>Aspergillus subgen. Circumdati</taxon>
    </lineage>
</organism>
<dbReference type="EMBL" id="ML732299">
    <property type="protein sequence ID" value="KAB8070527.1"/>
    <property type="molecule type" value="Genomic_DNA"/>
</dbReference>
<dbReference type="OrthoDB" id="262547at2759"/>
<proteinExistence type="predicted"/>
<dbReference type="Proteomes" id="UP000326565">
    <property type="component" value="Unassembled WGS sequence"/>
</dbReference>
<sequence length="403" mass="45906">MRTHLYSLYRRTRRLRLTLALITVAWTLTEVLRVKYALVQQANSDPGQLGGEKIFITGIHWNNEKILREAWIPAVVDLVNAIGRENVFVSIQESGSWDDTKGALRHLEKQLAENNIPRRVILDETTHLDEINKPPAKTGWVQTPGGMNELRRIPYLAGLRNLVMQPLYEKKNEGIIYDKILFLNDVVFTNRDISRLLSTRGGNYAAACSLDFSKPPNFYDTFALRDSDGHDELMQSWPYFRARASRHALKNSEPVPVASCWNGVVAMDASPFYGKSPLKFRGIPDSLAQSHVEGSECCLIHADNPLSREKGVWLNPNVRVGYNPHAYAAVNSDESSWLSSLSILGGLWQNRLMRWFTTEWFKENIVKGRLSEWKEQSSGNQEIGPFCLVNEMQVLIEKGWAHR</sequence>
<accession>A0A5N5WS50</accession>
<dbReference type="GO" id="GO:0016757">
    <property type="term" value="F:glycosyltransferase activity"/>
    <property type="evidence" value="ECO:0007669"/>
    <property type="project" value="UniProtKB-KW"/>
</dbReference>
<name>A0A5N5WS50_9EURO</name>
<dbReference type="PANTHER" id="PTHR34144">
    <property type="entry name" value="CHROMOSOME 8, WHOLE GENOME SHOTGUN SEQUENCE"/>
    <property type="match status" value="1"/>
</dbReference>
<evidence type="ECO:0000313" key="1">
    <source>
        <dbReference type="EMBL" id="KAB8070527.1"/>
    </source>
</evidence>
<keyword evidence="1" id="KW-0328">Glycosyltransferase</keyword>